<organism evidence="3 4">
    <name type="scientific">Mesorhabditis spiculigera</name>
    <dbReference type="NCBI Taxonomy" id="96644"/>
    <lineage>
        <taxon>Eukaryota</taxon>
        <taxon>Metazoa</taxon>
        <taxon>Ecdysozoa</taxon>
        <taxon>Nematoda</taxon>
        <taxon>Chromadorea</taxon>
        <taxon>Rhabditida</taxon>
        <taxon>Rhabditina</taxon>
        <taxon>Rhabditomorpha</taxon>
        <taxon>Rhabditoidea</taxon>
        <taxon>Rhabditidae</taxon>
        <taxon>Mesorhabditinae</taxon>
        <taxon>Mesorhabditis</taxon>
    </lineage>
</organism>
<accession>A0AA36DGC8</accession>
<evidence type="ECO:0000256" key="1">
    <source>
        <dbReference type="SAM" id="MobiDB-lite"/>
    </source>
</evidence>
<evidence type="ECO:0000256" key="2">
    <source>
        <dbReference type="SAM" id="SignalP"/>
    </source>
</evidence>
<comment type="caution">
    <text evidence="3">The sequence shown here is derived from an EMBL/GenBank/DDBJ whole genome shotgun (WGS) entry which is preliminary data.</text>
</comment>
<evidence type="ECO:0000313" key="3">
    <source>
        <dbReference type="EMBL" id="CAJ0585811.1"/>
    </source>
</evidence>
<feature type="signal peptide" evidence="2">
    <location>
        <begin position="1"/>
        <end position="19"/>
    </location>
</feature>
<keyword evidence="2" id="KW-0732">Signal</keyword>
<feature type="region of interest" description="Disordered" evidence="1">
    <location>
        <begin position="68"/>
        <end position="90"/>
    </location>
</feature>
<dbReference type="EMBL" id="CATQJA010002706">
    <property type="protein sequence ID" value="CAJ0585811.1"/>
    <property type="molecule type" value="Genomic_DNA"/>
</dbReference>
<feature type="compositionally biased region" description="Polar residues" evidence="1">
    <location>
        <begin position="70"/>
        <end position="83"/>
    </location>
</feature>
<dbReference type="AlphaFoldDB" id="A0AA36DGC8"/>
<reference evidence="3" key="1">
    <citation type="submission" date="2023-06" db="EMBL/GenBank/DDBJ databases">
        <authorList>
            <person name="Delattre M."/>
        </authorList>
    </citation>
    <scope>NUCLEOTIDE SEQUENCE</scope>
    <source>
        <strain evidence="3">AF72</strain>
    </source>
</reference>
<dbReference type="Proteomes" id="UP001177023">
    <property type="component" value="Unassembled WGS sequence"/>
</dbReference>
<protein>
    <recommendedName>
        <fullName evidence="5">Secreted protein</fullName>
    </recommendedName>
</protein>
<feature type="chain" id="PRO_5041471172" description="Secreted protein" evidence="2">
    <location>
        <begin position="20"/>
        <end position="90"/>
    </location>
</feature>
<evidence type="ECO:0008006" key="5">
    <source>
        <dbReference type="Google" id="ProtNLM"/>
    </source>
</evidence>
<gene>
    <name evidence="3" type="ORF">MSPICULIGERA_LOCUS23821</name>
</gene>
<proteinExistence type="predicted"/>
<sequence length="90" mass="9761">MRALGLLSILIWTIAISNGYPLAGEVAHEDEEIAIPYNEEASGTVPTFEEELEIVENIIIAALKKYGSMSPPSSAPKTLISSRVSERLFA</sequence>
<keyword evidence="4" id="KW-1185">Reference proteome</keyword>
<evidence type="ECO:0000313" key="4">
    <source>
        <dbReference type="Proteomes" id="UP001177023"/>
    </source>
</evidence>
<feature type="non-terminal residue" evidence="3">
    <location>
        <position position="90"/>
    </location>
</feature>
<name>A0AA36DGC8_9BILA</name>